<dbReference type="Gene3D" id="3.10.580.10">
    <property type="entry name" value="CBS-domain"/>
    <property type="match status" value="1"/>
</dbReference>
<dbReference type="InterPro" id="IPR000595">
    <property type="entry name" value="cNMP-bd_dom"/>
</dbReference>
<dbReference type="PROSITE" id="PS51371">
    <property type="entry name" value="CBS"/>
    <property type="match status" value="1"/>
</dbReference>
<organism evidence="22 25">
    <name type="scientific">Aphanomyces astaci</name>
    <name type="common">Crayfish plague agent</name>
    <dbReference type="NCBI Taxonomy" id="112090"/>
    <lineage>
        <taxon>Eukaryota</taxon>
        <taxon>Sar</taxon>
        <taxon>Stramenopiles</taxon>
        <taxon>Oomycota</taxon>
        <taxon>Saprolegniomycetes</taxon>
        <taxon>Saprolegniales</taxon>
        <taxon>Verrucalvaceae</taxon>
        <taxon>Aphanomyces</taxon>
    </lineage>
</organism>
<evidence type="ECO:0000256" key="17">
    <source>
        <dbReference type="SAM" id="MobiDB-lite"/>
    </source>
</evidence>
<dbReference type="Pfam" id="PF13718">
    <property type="entry name" value="GNAT_acetyltr_2"/>
    <property type="match status" value="1"/>
</dbReference>
<dbReference type="InterPro" id="IPR033688">
    <property type="entry name" value="NAT10"/>
</dbReference>
<evidence type="ECO:0000256" key="4">
    <source>
        <dbReference type="ARBA" id="ARBA00022679"/>
    </source>
</evidence>
<dbReference type="InterPro" id="IPR027992">
    <property type="entry name" value="tRNA_bind_dom"/>
</dbReference>
<keyword evidence="4 14" id="KW-0808">Transferase</keyword>
<dbReference type="Pfam" id="PF08351">
    <property type="entry name" value="TmcA_N"/>
    <property type="match status" value="1"/>
</dbReference>
<feature type="region of interest" description="Disordered" evidence="17">
    <location>
        <begin position="1582"/>
        <end position="1620"/>
    </location>
</feature>
<keyword evidence="6 14" id="KW-0819">tRNA processing</keyword>
<sequence length="1620" mass="178771">MIQQHGGMGGGALSSADWSTNEWVLRVGAIVVLVMLAAVFSGLTLGLMSLDKVGLEIVVATGEEPKATAEERSNATYAKKIQPIRQDGHLLLTTLLFGNVAVNSIMAILMADMTSAIGAAALPVIYTLIAIMYVFAKPIALLLDWLVGKDMGTIFSKSEQQKLDADELGIMKGAMHYKQTPVSTILTPIADVFTLPGSTILNQNTIEHIYTMGFTRVPVWGRDLNDILGLVFVKDLIFVDPEDNGTLLDFLHLFGRSVHRVWPDSSLGDVLQAFQLGRTHLAIVHDVNNWSEVDPYYETQGVVTLEDIVEAILQADILDEGDLVSDSEMAGRNKLLHHPSFDTGVRHIMDNNMEWKSIGEPEAMKLAKHLVATQPVFQVPNSTGVRLTWMNVAALLMRSPIVEFLPDQEYPPLYEKHVVAPPHCMIVVQGSVSVVAHNDDKPIVAGLWTVLGVQGLLGVEGTVGLSDVTATVPTSNYTRCLRISRLEFQRMLRPMQLAKTASELSIKRRQSSHKVNTSGGRGGGWSAGFHWSTIFIGCSASSALKINAKANTNMVKKKVDARVRTLIENCVKTNHRSFFVLVGDHGKDQVVNLHYILSKTVVKARPKVLWCYKKELGFSTHKQKRMKQIKKQMARGLYDANQDDPFELFISSTDIRWCYYKETQKILGQTYGMCVLQDFEAVTPNILARTIETVEGGGVVVLLLRTMSSLKKLYTMSMDVHARFRTEAHQDVVARFNERFILSLSSCDKCLVLDDELNVLPISKHARNIEALPPVENDVTPAQQELLDLKESLKDTQPVGALVAESRTMDQAKAVLTFVEAIAEKTLRSTVALTAGRGRGKSAALGMALAAAVAYGYSNIFVTAPSPENLGTVFDFVFKGLDALKYKEHLDYEIIQSTNPEFNHAVVRVNIFREHRQTIQYIQPTDHSKLAQAELLAIDEAAAIPLPVVKQLLGPYLVFMSSTINGYEGTGRSLSLKLIQKLREQQGSAAAAARHAASSVHGDNKTRKGERKLHEERWQAASSAAHAQLGGQGGGGTGRVLREINLDIPIRYATDDSVEKWLNDLLCLTCSSPRIGGGTPHPRDCELYYVDRDSLFSYHKLSESFLQRLMSLYVASHYKNQPNDLQLLSDAPAHHIFVLLGPQAEGQGNAGQLPDVLCVVQVALEGEISKESVQAQLSRGQRASGDLIPWTVAQQFQDNEFATLSGARMGYGSRAISLLTKYYQGDMATDAAATNEDEEEVEKSKTTGDDDDLSEDETTQLRREKVKPRKKLPPLLLPLTDRPAERLHWFGTSFGLTLPLYNFWNRAGFKSVYIRQTANPLTGEHTTIMLHALNCADLPASPADGWLHEFVADAKRRFVSLLAYEFRTLPVTLALSLLTDPGTSSDEQLLQRAATGLIPASELQVTLTPFDVKRLQSYAKNMVDYHMIVDLVPLVARLYFLNRLPDTTLSYLQRAILMSIGLQNQSVDVLTSELNVPSNQVLALFNKAVRKFSTAFHAILEAEVAATMAVPTAVAPMVPTAETLEEDLADGKTQAINALKQKELLESLNLQKYAVRGNDDDWAAALDGVKKDEAADLKSVQVKKIKKRKDNDQDNKVAQPDSKKAKKGSKKPNSKYANLK</sequence>
<evidence type="ECO:0000256" key="10">
    <source>
        <dbReference type="ARBA" id="ARBA00022989"/>
    </source>
</evidence>
<evidence type="ECO:0000256" key="6">
    <source>
        <dbReference type="ARBA" id="ARBA00022694"/>
    </source>
</evidence>
<evidence type="ECO:0000259" key="21">
    <source>
        <dbReference type="PROSITE" id="PS51846"/>
    </source>
</evidence>
<dbReference type="InterPro" id="IPR002550">
    <property type="entry name" value="CNNM"/>
</dbReference>
<comment type="catalytic activity">
    <reaction evidence="14">
        <text>a cytidine in 18S rRNA + acetyl-CoA + ATP + H2O = an N(4)-acetylcytidine in 18S rRNA + ADP + phosphate + CoA + H(+)</text>
        <dbReference type="Rhea" id="RHEA:51424"/>
        <dbReference type="Rhea" id="RHEA-COMP:13575"/>
        <dbReference type="Rhea" id="RHEA-COMP:13576"/>
        <dbReference type="ChEBI" id="CHEBI:15377"/>
        <dbReference type="ChEBI" id="CHEBI:15378"/>
        <dbReference type="ChEBI" id="CHEBI:30616"/>
        <dbReference type="ChEBI" id="CHEBI:43474"/>
        <dbReference type="ChEBI" id="CHEBI:57287"/>
        <dbReference type="ChEBI" id="CHEBI:57288"/>
        <dbReference type="ChEBI" id="CHEBI:74900"/>
        <dbReference type="ChEBI" id="CHEBI:82748"/>
        <dbReference type="ChEBI" id="CHEBI:456216"/>
    </reaction>
</comment>
<evidence type="ECO:0000256" key="1">
    <source>
        <dbReference type="ARBA" id="ARBA00004141"/>
    </source>
</evidence>
<dbReference type="InterPro" id="IPR027417">
    <property type="entry name" value="P-loop_NTPase"/>
</dbReference>
<evidence type="ECO:0000259" key="20">
    <source>
        <dbReference type="PROSITE" id="PS51371"/>
    </source>
</evidence>
<comment type="similarity">
    <text evidence="14">Belongs to the RNA cytidine acetyltransferase family. NAT10 subfamily.</text>
</comment>
<evidence type="ECO:0000256" key="7">
    <source>
        <dbReference type="ARBA" id="ARBA00022737"/>
    </source>
</evidence>
<evidence type="ECO:0000256" key="16">
    <source>
        <dbReference type="PROSITE-ProRule" id="PRU01193"/>
    </source>
</evidence>
<feature type="domain" description="CBS" evidence="20">
    <location>
        <begin position="254"/>
        <end position="320"/>
    </location>
</feature>
<keyword evidence="13 14" id="KW-0012">Acyltransferase</keyword>
<feature type="region of interest" description="Disordered" evidence="17">
    <location>
        <begin position="1230"/>
        <end position="1267"/>
    </location>
</feature>
<dbReference type="GO" id="GO:0030686">
    <property type="term" value="C:90S preribosome"/>
    <property type="evidence" value="ECO:0007669"/>
    <property type="project" value="TreeGrafter"/>
</dbReference>
<keyword evidence="3 14" id="KW-0698">rRNA processing</keyword>
<dbReference type="GO" id="GO:0005524">
    <property type="term" value="F:ATP binding"/>
    <property type="evidence" value="ECO:0007669"/>
    <property type="project" value="UniProtKB-UniRule"/>
</dbReference>
<feature type="transmembrane region" description="Helical" evidence="18">
    <location>
        <begin position="116"/>
        <end position="136"/>
    </location>
</feature>
<keyword evidence="12 14" id="KW-0539">Nucleus</keyword>
<dbReference type="InterPro" id="IPR013562">
    <property type="entry name" value="TmcA/NAT10_N"/>
</dbReference>
<evidence type="ECO:0000259" key="19">
    <source>
        <dbReference type="PROSITE" id="PS50042"/>
    </source>
</evidence>
<feature type="transmembrane region" description="Helical" evidence="18">
    <location>
        <begin position="23"/>
        <end position="47"/>
    </location>
</feature>
<name>A0A418D3D3_APHAT</name>
<dbReference type="GO" id="GO:0051391">
    <property type="term" value="P:tRNA acetylation"/>
    <property type="evidence" value="ECO:0007669"/>
    <property type="project" value="UniProtKB-UniRule"/>
</dbReference>
<evidence type="ECO:0000256" key="5">
    <source>
        <dbReference type="ARBA" id="ARBA00022692"/>
    </source>
</evidence>
<dbReference type="EMBL" id="QUTG01004213">
    <property type="protein sequence ID" value="RHY88903.1"/>
    <property type="molecule type" value="Genomic_DNA"/>
</dbReference>
<keyword evidence="5 16" id="KW-0812">Transmembrane</keyword>
<dbReference type="InterPro" id="IPR046342">
    <property type="entry name" value="CBS_dom_sf"/>
</dbReference>
<dbReference type="GO" id="GO:0010960">
    <property type="term" value="P:magnesium ion homeostasis"/>
    <property type="evidence" value="ECO:0007669"/>
    <property type="project" value="UniProtKB-ARBA"/>
</dbReference>
<dbReference type="InterPro" id="IPR032672">
    <property type="entry name" value="TmcA/NAT10/Kre33"/>
</dbReference>
<feature type="domain" description="Cyclic nucleotide-binding" evidence="19">
    <location>
        <begin position="426"/>
        <end position="494"/>
    </location>
</feature>
<dbReference type="FunFam" id="3.10.580.10:FF:000006">
    <property type="entry name" value="DUF21 and CBS domain protein"/>
    <property type="match status" value="1"/>
</dbReference>
<evidence type="ECO:0000256" key="12">
    <source>
        <dbReference type="ARBA" id="ARBA00023242"/>
    </source>
</evidence>
<feature type="binding site" evidence="14">
    <location>
        <begin position="838"/>
        <end position="847"/>
    </location>
    <ligand>
        <name>ATP</name>
        <dbReference type="ChEBI" id="CHEBI:30616"/>
    </ligand>
</feature>
<dbReference type="PROSITE" id="PS50042">
    <property type="entry name" value="CNMP_BINDING_3"/>
    <property type="match status" value="1"/>
</dbReference>
<dbReference type="SUPFAM" id="SSF54631">
    <property type="entry name" value="CBS-domain pair"/>
    <property type="match status" value="1"/>
</dbReference>
<evidence type="ECO:0000256" key="8">
    <source>
        <dbReference type="ARBA" id="ARBA00022741"/>
    </source>
</evidence>
<keyword evidence="10 16" id="KW-1133">Transmembrane helix</keyword>
<feature type="binding site" evidence="14">
    <location>
        <position position="1306"/>
    </location>
    <ligand>
        <name>acetyl-CoA</name>
        <dbReference type="ChEBI" id="CHEBI:57288"/>
    </ligand>
</feature>
<reference evidence="24 25" key="1">
    <citation type="submission" date="2018-08" db="EMBL/GenBank/DDBJ databases">
        <title>Aphanomyces genome sequencing and annotation.</title>
        <authorList>
            <person name="Minardi D."/>
            <person name="Oidtmann B."/>
            <person name="Van Der Giezen M."/>
            <person name="Studholme D.J."/>
        </authorList>
    </citation>
    <scope>NUCLEOTIDE SEQUENCE [LARGE SCALE GENOMIC DNA]</scope>
    <source>
        <strain evidence="23 24">Da</strain>
        <strain evidence="22 25">Sv</strain>
    </source>
</reference>
<evidence type="ECO:0000256" key="18">
    <source>
        <dbReference type="SAM" id="Phobius"/>
    </source>
</evidence>
<dbReference type="GO" id="GO:0016020">
    <property type="term" value="C:membrane"/>
    <property type="evidence" value="ECO:0007669"/>
    <property type="project" value="UniProtKB-SubCell"/>
</dbReference>
<dbReference type="PANTHER" id="PTHR10925">
    <property type="entry name" value="N-ACETYLTRANSFERASE 10"/>
    <property type="match status" value="1"/>
</dbReference>
<dbReference type="Pfam" id="PF01595">
    <property type="entry name" value="CNNM"/>
    <property type="match status" value="1"/>
</dbReference>
<dbReference type="EC" id="2.3.1.-" evidence="14"/>
<dbReference type="HAMAP" id="MF_03211">
    <property type="entry name" value="RNA_acetyltr_Nat10"/>
    <property type="match status" value="1"/>
</dbReference>
<dbReference type="VEuPathDB" id="FungiDB:H257_11549"/>
<evidence type="ECO:0000256" key="9">
    <source>
        <dbReference type="ARBA" id="ARBA00022840"/>
    </source>
</evidence>
<gene>
    <name evidence="22" type="ORF">DYB35_008664</name>
    <name evidence="23" type="ORF">DYB37_002336</name>
</gene>
<feature type="domain" description="CNNM transmembrane" evidence="21">
    <location>
        <begin position="19"/>
        <end position="136"/>
    </location>
</feature>
<dbReference type="GO" id="GO:1904812">
    <property type="term" value="P:rRNA acetylation involved in maturation of SSU-rRNA"/>
    <property type="evidence" value="ECO:0007669"/>
    <property type="project" value="InterPro"/>
</dbReference>
<dbReference type="PROSITE" id="PS51846">
    <property type="entry name" value="CNNM"/>
    <property type="match status" value="1"/>
</dbReference>
<evidence type="ECO:0000256" key="13">
    <source>
        <dbReference type="ARBA" id="ARBA00023315"/>
    </source>
</evidence>
<keyword evidence="9 14" id="KW-0067">ATP-binding</keyword>
<comment type="caution">
    <text evidence="14">Lacks conserved residue(s) required for the propagation of feature annotation.</text>
</comment>
<protein>
    <recommendedName>
        <fullName evidence="14">RNA cytidine acetyltransferase</fullName>
        <ecNumber evidence="14">2.3.1.-</ecNumber>
    </recommendedName>
    <alternativeName>
        <fullName evidence="14">18S rRNA cytosine acetyltransferase</fullName>
    </alternativeName>
</protein>
<evidence type="ECO:0000313" key="23">
    <source>
        <dbReference type="EMBL" id="RHZ23071.1"/>
    </source>
</evidence>
<feature type="compositionally biased region" description="Basic and acidic residues" evidence="17">
    <location>
        <begin position="1002"/>
        <end position="1013"/>
    </location>
</feature>
<keyword evidence="11 16" id="KW-0472">Membrane</keyword>
<keyword evidence="7" id="KW-0677">Repeat</keyword>
<dbReference type="GO" id="GO:0005730">
    <property type="term" value="C:nucleolus"/>
    <property type="evidence" value="ECO:0007669"/>
    <property type="project" value="UniProtKB-SubCell"/>
</dbReference>
<evidence type="ECO:0000256" key="3">
    <source>
        <dbReference type="ARBA" id="ARBA00022552"/>
    </source>
</evidence>
<feature type="compositionally biased region" description="Acidic residues" evidence="17">
    <location>
        <begin position="1249"/>
        <end position="1258"/>
    </location>
</feature>
<feature type="compositionally biased region" description="Low complexity" evidence="17">
    <location>
        <begin position="990"/>
        <end position="999"/>
    </location>
</feature>
<feature type="compositionally biased region" description="Basic residues" evidence="17">
    <location>
        <begin position="1604"/>
        <end position="1613"/>
    </location>
</feature>
<evidence type="ECO:0000256" key="14">
    <source>
        <dbReference type="HAMAP-Rule" id="MF_03211"/>
    </source>
</evidence>
<comment type="caution">
    <text evidence="22">The sequence shown here is derived from an EMBL/GenBank/DDBJ whole genome shotgun (WGS) entry which is preliminary data.</text>
</comment>
<evidence type="ECO:0000256" key="2">
    <source>
        <dbReference type="ARBA" id="ARBA00004604"/>
    </source>
</evidence>
<feature type="transmembrane region" description="Helical" evidence="18">
    <location>
        <begin position="89"/>
        <end position="110"/>
    </location>
</feature>
<keyword evidence="8 14" id="KW-0547">Nucleotide-binding</keyword>
<evidence type="ECO:0000256" key="11">
    <source>
        <dbReference type="ARBA" id="ARBA00023136"/>
    </source>
</evidence>
<feature type="region of interest" description="Disordered" evidence="17">
    <location>
        <begin position="990"/>
        <end position="1013"/>
    </location>
</feature>
<dbReference type="Gene3D" id="3.40.630.30">
    <property type="match status" value="1"/>
</dbReference>
<evidence type="ECO:0000313" key="24">
    <source>
        <dbReference type="Proteomes" id="UP000285430"/>
    </source>
</evidence>
<keyword evidence="15" id="KW-0129">CBS domain</keyword>
<dbReference type="Proteomes" id="UP000285430">
    <property type="component" value="Unassembled WGS sequence"/>
</dbReference>
<dbReference type="PANTHER" id="PTHR10925:SF5">
    <property type="entry name" value="RNA CYTIDINE ACETYLTRANSFERASE"/>
    <property type="match status" value="1"/>
</dbReference>
<dbReference type="InterPro" id="IPR007807">
    <property type="entry name" value="TcmA/NAT10_helicase"/>
</dbReference>
<dbReference type="GO" id="GO:1990883">
    <property type="term" value="F:18S rRNA cytidine N-acetyltransferase activity"/>
    <property type="evidence" value="ECO:0007669"/>
    <property type="project" value="TreeGrafter"/>
</dbReference>
<dbReference type="EMBL" id="QUTH01002914">
    <property type="protein sequence ID" value="RHZ23071.1"/>
    <property type="molecule type" value="Genomic_DNA"/>
</dbReference>
<dbReference type="Pfam" id="PF13725">
    <property type="entry name" value="tRNA_bind_2"/>
    <property type="match status" value="1"/>
</dbReference>
<dbReference type="InterPro" id="IPR000644">
    <property type="entry name" value="CBS_dom"/>
</dbReference>
<evidence type="ECO:0000256" key="15">
    <source>
        <dbReference type="PROSITE-ProRule" id="PRU00703"/>
    </source>
</evidence>
<comment type="function">
    <text evidence="14">RNA cytidine acetyltransferase with specificity toward both 18S rRNA and tRNAs. Catalyzes the formation of N(4)-acetylcytidine (ac4C) in 18S rRNA. Required for early nucleolar cleavages of precursor rRNA at sites A0, A1 and A2 during 18S rRNA synthesis. Catalyzes the formation of ac4C in serine and leucine tRNAs. Requires a tRNA-binding adapter protein for full tRNA acetyltransferase activity but not for 18S rRNA acetylation.</text>
</comment>
<dbReference type="InterPro" id="IPR000182">
    <property type="entry name" value="GNAT_dom"/>
</dbReference>
<comment type="catalytic activity">
    <reaction evidence="14">
        <text>a cytidine in tRNA + acetyl-CoA + ATP + H2O = an N(4)-acetylcytidine in tRNA + ADP + phosphate + CoA + H(+)</text>
        <dbReference type="Rhea" id="RHEA:53876"/>
        <dbReference type="Rhea" id="RHEA-COMP:13670"/>
        <dbReference type="Rhea" id="RHEA-COMP:13671"/>
        <dbReference type="ChEBI" id="CHEBI:15377"/>
        <dbReference type="ChEBI" id="CHEBI:15378"/>
        <dbReference type="ChEBI" id="CHEBI:30616"/>
        <dbReference type="ChEBI" id="CHEBI:43474"/>
        <dbReference type="ChEBI" id="CHEBI:57287"/>
        <dbReference type="ChEBI" id="CHEBI:57288"/>
        <dbReference type="ChEBI" id="CHEBI:74900"/>
        <dbReference type="ChEBI" id="CHEBI:82748"/>
        <dbReference type="ChEBI" id="CHEBI:456216"/>
    </reaction>
</comment>
<dbReference type="FunFam" id="3.40.50.11040:FF:000002">
    <property type="entry name" value="RNA cytidine acetyltransferase"/>
    <property type="match status" value="1"/>
</dbReference>
<dbReference type="InterPro" id="IPR044751">
    <property type="entry name" value="Ion_transp-like_CBS"/>
</dbReference>
<dbReference type="CDD" id="cd04590">
    <property type="entry name" value="CBS_pair_CorC_HlyC_assoc"/>
    <property type="match status" value="1"/>
</dbReference>
<dbReference type="Gene3D" id="3.40.50.11040">
    <property type="match status" value="1"/>
</dbReference>
<evidence type="ECO:0000313" key="22">
    <source>
        <dbReference type="EMBL" id="RHY88903.1"/>
    </source>
</evidence>
<evidence type="ECO:0000313" key="25">
    <source>
        <dbReference type="Proteomes" id="UP000285712"/>
    </source>
</evidence>
<proteinExistence type="inferred from homology"/>
<dbReference type="GO" id="GO:0000049">
    <property type="term" value="F:tRNA binding"/>
    <property type="evidence" value="ECO:0007669"/>
    <property type="project" value="TreeGrafter"/>
</dbReference>
<dbReference type="Gene3D" id="3.40.50.300">
    <property type="entry name" value="P-loop containing nucleotide triphosphate hydrolases"/>
    <property type="match status" value="1"/>
</dbReference>
<dbReference type="Proteomes" id="UP000285712">
    <property type="component" value="Unassembled WGS sequence"/>
</dbReference>
<dbReference type="VEuPathDB" id="FungiDB:H257_11550"/>
<comment type="subcellular location">
    <subcellularLocation>
        <location evidence="1">Membrane</location>
        <topology evidence="1">Multi-pass membrane protein</topology>
    </subcellularLocation>
    <subcellularLocation>
        <location evidence="2 14">Nucleus</location>
        <location evidence="2 14">Nucleolus</location>
    </subcellularLocation>
</comment>
<dbReference type="Pfam" id="PF05127">
    <property type="entry name" value="NAT10_TcmA_helicase"/>
    <property type="match status" value="1"/>
</dbReference>
<feature type="binding site" evidence="14">
    <location>
        <position position="1051"/>
    </location>
    <ligand>
        <name>ATP</name>
        <dbReference type="ChEBI" id="CHEBI:30616"/>
    </ligand>
</feature>
<accession>A0A418D3D3</accession>